<reference evidence="2" key="1">
    <citation type="submission" date="2021-05" db="EMBL/GenBank/DDBJ databases">
        <authorList>
            <person name="Alioto T."/>
            <person name="Alioto T."/>
            <person name="Gomez Garrido J."/>
        </authorList>
    </citation>
    <scope>NUCLEOTIDE SEQUENCE</scope>
</reference>
<feature type="signal peptide" evidence="1">
    <location>
        <begin position="1"/>
        <end position="19"/>
    </location>
</feature>
<protein>
    <submittedName>
        <fullName evidence="2">Uncharacterized protein</fullName>
    </submittedName>
</protein>
<evidence type="ECO:0000313" key="2">
    <source>
        <dbReference type="EMBL" id="CAG6683184.1"/>
    </source>
</evidence>
<proteinExistence type="predicted"/>
<dbReference type="EMBL" id="HBUF01086073">
    <property type="protein sequence ID" value="CAG6634382.1"/>
    <property type="molecule type" value="Transcribed_RNA"/>
</dbReference>
<accession>A0A8D8T869</accession>
<dbReference type="AlphaFoldDB" id="A0A8D8T869"/>
<dbReference type="EMBL" id="HBUF01262123">
    <property type="protein sequence ID" value="CAG6683184.1"/>
    <property type="molecule type" value="Transcribed_RNA"/>
</dbReference>
<organism evidence="2">
    <name type="scientific">Cacopsylla melanoneura</name>
    <dbReference type="NCBI Taxonomy" id="428564"/>
    <lineage>
        <taxon>Eukaryota</taxon>
        <taxon>Metazoa</taxon>
        <taxon>Ecdysozoa</taxon>
        <taxon>Arthropoda</taxon>
        <taxon>Hexapoda</taxon>
        <taxon>Insecta</taxon>
        <taxon>Pterygota</taxon>
        <taxon>Neoptera</taxon>
        <taxon>Paraneoptera</taxon>
        <taxon>Hemiptera</taxon>
        <taxon>Sternorrhyncha</taxon>
        <taxon>Psylloidea</taxon>
        <taxon>Psyllidae</taxon>
        <taxon>Psyllinae</taxon>
        <taxon>Cacopsylla</taxon>
    </lineage>
</organism>
<keyword evidence="1" id="KW-0732">Signal</keyword>
<sequence>MFLLRTSFLLINAFGVTKATIGQTECFKTNPTLSHITKGKTTQNNETNIIEKPGMRTVNKTEYNRFYAEDPREPKFEDFDYIVENITFHDFGSNYESEILIDEEYFEYYEQQDIIKYEMTDEKREWNPEVNIGDIHYYDEYGDFGTLMEDEEQIDFEEYYDSLRYFELLDQLNGDEMFKVNFR</sequence>
<feature type="chain" id="PRO_5035638982" evidence="1">
    <location>
        <begin position="20"/>
        <end position="183"/>
    </location>
</feature>
<name>A0A8D8T869_9HEMI</name>
<evidence type="ECO:0000256" key="1">
    <source>
        <dbReference type="SAM" id="SignalP"/>
    </source>
</evidence>